<name>A0A183GVS2_HELPZ</name>
<evidence type="ECO:0000313" key="3">
    <source>
        <dbReference type="Proteomes" id="UP000050761"/>
    </source>
</evidence>
<reference evidence="2 3" key="1">
    <citation type="submission" date="2018-11" db="EMBL/GenBank/DDBJ databases">
        <authorList>
            <consortium name="Pathogen Informatics"/>
        </authorList>
    </citation>
    <scope>NUCLEOTIDE SEQUENCE [LARGE SCALE GENOMIC DNA]</scope>
</reference>
<dbReference type="Gene3D" id="1.20.58.1070">
    <property type="match status" value="1"/>
</dbReference>
<dbReference type="GO" id="GO:0000387">
    <property type="term" value="P:spliceosomal snRNP assembly"/>
    <property type="evidence" value="ECO:0007669"/>
    <property type="project" value="InterPro"/>
</dbReference>
<dbReference type="AlphaFoldDB" id="A0A183GVS2"/>
<proteinExistence type="inferred from homology"/>
<comment type="similarity">
    <text evidence="1">Belongs to the gemin-2 family.</text>
</comment>
<evidence type="ECO:0000313" key="2">
    <source>
        <dbReference type="EMBL" id="VDP59437.1"/>
    </source>
</evidence>
<dbReference type="PANTHER" id="PTHR12794">
    <property type="entry name" value="GEMIN2"/>
    <property type="match status" value="1"/>
</dbReference>
<evidence type="ECO:0000256" key="1">
    <source>
        <dbReference type="ARBA" id="ARBA00025758"/>
    </source>
</evidence>
<protein>
    <submittedName>
        <fullName evidence="4">Gem-associated protein 2</fullName>
    </submittedName>
</protein>
<gene>
    <name evidence="2" type="ORF">HPBE_LOCUS26791</name>
</gene>
<sequence>MFQSDAEHWEDLLLRRCHPKCTHLLPMFPHHKGTPPAVPVVLSISSATVSALIPFVVEWAECDEFSRPLREWIFSLLLIVQKPLLPDVCAAIRGLANLCRTLRSSLDPEKKDEIMELSWFIAIVGEYFGQTDLADL</sequence>
<organism evidence="3 4">
    <name type="scientific">Heligmosomoides polygyrus</name>
    <name type="common">Parasitic roundworm</name>
    <dbReference type="NCBI Taxonomy" id="6339"/>
    <lineage>
        <taxon>Eukaryota</taxon>
        <taxon>Metazoa</taxon>
        <taxon>Ecdysozoa</taxon>
        <taxon>Nematoda</taxon>
        <taxon>Chromadorea</taxon>
        <taxon>Rhabditida</taxon>
        <taxon>Rhabditina</taxon>
        <taxon>Rhabditomorpha</taxon>
        <taxon>Strongyloidea</taxon>
        <taxon>Heligmosomidae</taxon>
        <taxon>Heligmosomoides</taxon>
    </lineage>
</organism>
<evidence type="ECO:0000313" key="4">
    <source>
        <dbReference type="WBParaSite" id="HPBE_0002679201-mRNA-1"/>
    </source>
</evidence>
<dbReference type="EMBL" id="UZAH01040902">
    <property type="protein sequence ID" value="VDP59437.1"/>
    <property type="molecule type" value="Genomic_DNA"/>
</dbReference>
<accession>A0A183GVS2</accession>
<dbReference type="Pfam" id="PF04938">
    <property type="entry name" value="SIP1"/>
    <property type="match status" value="1"/>
</dbReference>
<dbReference type="OrthoDB" id="428895at2759"/>
<dbReference type="Proteomes" id="UP000050761">
    <property type="component" value="Unassembled WGS sequence"/>
</dbReference>
<dbReference type="WBParaSite" id="HPBE_0002679201-mRNA-1">
    <property type="protein sequence ID" value="HPBE_0002679201-mRNA-1"/>
    <property type="gene ID" value="HPBE_0002679201"/>
</dbReference>
<dbReference type="InterPro" id="IPR035426">
    <property type="entry name" value="Gemin2/Brr1"/>
</dbReference>
<reference evidence="4" key="2">
    <citation type="submission" date="2019-09" db="UniProtKB">
        <authorList>
            <consortium name="WormBaseParasite"/>
        </authorList>
    </citation>
    <scope>IDENTIFICATION</scope>
</reference>
<dbReference type="GO" id="GO:0032797">
    <property type="term" value="C:SMN complex"/>
    <property type="evidence" value="ECO:0007669"/>
    <property type="project" value="TreeGrafter"/>
</dbReference>
<keyword evidence="3" id="KW-1185">Reference proteome</keyword>
<dbReference type="PANTHER" id="PTHR12794:SF0">
    <property type="entry name" value="GEM-ASSOCIATED PROTEIN 2"/>
    <property type="match status" value="1"/>
</dbReference>
<dbReference type="GO" id="GO:0005634">
    <property type="term" value="C:nucleus"/>
    <property type="evidence" value="ECO:0007669"/>
    <property type="project" value="TreeGrafter"/>
</dbReference>
<accession>A0A3P8E5T3</accession>